<organism evidence="2 3">
    <name type="scientific">Funneliformis mosseae</name>
    <name type="common">Endomycorrhizal fungus</name>
    <name type="synonym">Glomus mosseae</name>
    <dbReference type="NCBI Taxonomy" id="27381"/>
    <lineage>
        <taxon>Eukaryota</taxon>
        <taxon>Fungi</taxon>
        <taxon>Fungi incertae sedis</taxon>
        <taxon>Mucoromycota</taxon>
        <taxon>Glomeromycotina</taxon>
        <taxon>Glomeromycetes</taxon>
        <taxon>Glomerales</taxon>
        <taxon>Glomeraceae</taxon>
        <taxon>Funneliformis</taxon>
    </lineage>
</organism>
<gene>
    <name evidence="2" type="ORF">FMOSSE_LOCUS3596</name>
</gene>
<comment type="caution">
    <text evidence="2">The sequence shown here is derived from an EMBL/GenBank/DDBJ whole genome shotgun (WGS) entry which is preliminary data.</text>
</comment>
<evidence type="ECO:0000256" key="1">
    <source>
        <dbReference type="SAM" id="MobiDB-lite"/>
    </source>
</evidence>
<evidence type="ECO:0000313" key="2">
    <source>
        <dbReference type="EMBL" id="CAG8492216.1"/>
    </source>
</evidence>
<evidence type="ECO:0000313" key="3">
    <source>
        <dbReference type="Proteomes" id="UP000789375"/>
    </source>
</evidence>
<feature type="region of interest" description="Disordered" evidence="1">
    <location>
        <begin position="193"/>
        <end position="214"/>
    </location>
</feature>
<keyword evidence="3" id="KW-1185">Reference proteome</keyword>
<dbReference type="EMBL" id="CAJVPP010000545">
    <property type="protein sequence ID" value="CAG8492216.1"/>
    <property type="molecule type" value="Genomic_DNA"/>
</dbReference>
<sequence>MNFNKIILSRSQVIAPARLQDMRDHVKHLINKATQDPEQDLFYGAILISKLITICIENLKGQGFHYVQGDRAEIGYLYDELSKELTIIFMKQNDIKNRQSEKQKGNPKGDITIHNNKNEELLQQQKRLKRGKMAEIVIEQPLDESKRNAEFLHPFSQSNFESFLSESSSDEFNRFDDNLFDFPFGMDEKCDTKSTVDRSNGNVSDLFDTAPHDI</sequence>
<accession>A0A9N8WSQ0</accession>
<proteinExistence type="predicted"/>
<dbReference type="Proteomes" id="UP000789375">
    <property type="component" value="Unassembled WGS sequence"/>
</dbReference>
<protein>
    <submittedName>
        <fullName evidence="2">14792_t:CDS:1</fullName>
    </submittedName>
</protein>
<name>A0A9N8WSQ0_FUNMO</name>
<dbReference type="AlphaFoldDB" id="A0A9N8WSQ0"/>
<reference evidence="2" key="1">
    <citation type="submission" date="2021-06" db="EMBL/GenBank/DDBJ databases">
        <authorList>
            <person name="Kallberg Y."/>
            <person name="Tangrot J."/>
            <person name="Rosling A."/>
        </authorList>
    </citation>
    <scope>NUCLEOTIDE SEQUENCE</scope>
    <source>
        <strain evidence="2">87-6 pot B 2015</strain>
    </source>
</reference>